<dbReference type="EMBL" id="VSSQ01120849">
    <property type="protein sequence ID" value="MPN53579.1"/>
    <property type="molecule type" value="Genomic_DNA"/>
</dbReference>
<sequence length="138" mass="15742">MNLGANLFKDSTLYKVRFLWNKEFDLLGSNDPSEEFYSAGVMIGKVRSNQYIQFRYSGGIGVIGGVKRGDKLLYTTGSWLKKNYYGEENFITPSIPLELDLIFKPIKHFGIGFAIWGELNYKRPMGGIIFKIEVGKLR</sequence>
<evidence type="ECO:0000313" key="1">
    <source>
        <dbReference type="EMBL" id="MPN53579.1"/>
    </source>
</evidence>
<evidence type="ECO:0008006" key="2">
    <source>
        <dbReference type="Google" id="ProtNLM"/>
    </source>
</evidence>
<dbReference type="AlphaFoldDB" id="A0A645IT54"/>
<name>A0A645IT54_9ZZZZ</name>
<gene>
    <name evidence="1" type="ORF">SDC9_201243</name>
</gene>
<protein>
    <recommendedName>
        <fullName evidence="2">Bacterial surface antigen (D15) domain-containing protein</fullName>
    </recommendedName>
</protein>
<proteinExistence type="predicted"/>
<accession>A0A645IT54</accession>
<organism evidence="1">
    <name type="scientific">bioreactor metagenome</name>
    <dbReference type="NCBI Taxonomy" id="1076179"/>
    <lineage>
        <taxon>unclassified sequences</taxon>
        <taxon>metagenomes</taxon>
        <taxon>ecological metagenomes</taxon>
    </lineage>
</organism>
<reference evidence="1" key="1">
    <citation type="submission" date="2019-08" db="EMBL/GenBank/DDBJ databases">
        <authorList>
            <person name="Kucharzyk K."/>
            <person name="Murdoch R.W."/>
            <person name="Higgins S."/>
            <person name="Loffler F."/>
        </authorList>
    </citation>
    <scope>NUCLEOTIDE SEQUENCE</scope>
</reference>
<comment type="caution">
    <text evidence="1">The sequence shown here is derived from an EMBL/GenBank/DDBJ whole genome shotgun (WGS) entry which is preliminary data.</text>
</comment>